<dbReference type="RefSeq" id="WP_260593131.1">
    <property type="nucleotide sequence ID" value="NZ_CP104003.1"/>
</dbReference>
<sequence length="132" mass="14091">MAGTPDRDVSGGGGGREPRGWVPDEQVRELERAGRIEGFVPRADLAALGVQTVLVFCRVDGDLESLVADHAGPITDAHETTGPWDALLVTRFREAGGLERFLGRLATDDRVGVVAANVVSRTVLEYDAPPLD</sequence>
<accession>A0A9E7UAK5</accession>
<reference evidence="2" key="1">
    <citation type="submission" date="2022-09" db="EMBL/GenBank/DDBJ databases">
        <title>Diverse halophilic archaea isolated from saline environments.</title>
        <authorList>
            <person name="Cui H.-L."/>
        </authorList>
    </citation>
    <scope>NUCLEOTIDE SEQUENCE</scope>
    <source>
        <strain evidence="2">ZS-35-S2</strain>
    </source>
</reference>
<dbReference type="SUPFAM" id="SSF54909">
    <property type="entry name" value="Dimeric alpha+beta barrel"/>
    <property type="match status" value="1"/>
</dbReference>
<dbReference type="GeneID" id="74944500"/>
<evidence type="ECO:0000256" key="1">
    <source>
        <dbReference type="SAM" id="MobiDB-lite"/>
    </source>
</evidence>
<dbReference type="KEGG" id="ssai:N0B31_18720"/>
<dbReference type="Proteomes" id="UP001057580">
    <property type="component" value="Chromosome"/>
</dbReference>
<name>A0A9E7UAK5_9EURY</name>
<protein>
    <submittedName>
        <fullName evidence="2">Lrp/AsnC family transcriptional regulator</fullName>
    </submittedName>
</protein>
<evidence type="ECO:0000313" key="2">
    <source>
        <dbReference type="EMBL" id="UWM54137.1"/>
    </source>
</evidence>
<dbReference type="InterPro" id="IPR011008">
    <property type="entry name" value="Dimeric_a/b-barrel"/>
</dbReference>
<gene>
    <name evidence="2" type="ORF">N0B31_18720</name>
</gene>
<dbReference type="AlphaFoldDB" id="A0A9E7UAK5"/>
<feature type="region of interest" description="Disordered" evidence="1">
    <location>
        <begin position="1"/>
        <end position="24"/>
    </location>
</feature>
<proteinExistence type="predicted"/>
<evidence type="ECO:0000313" key="3">
    <source>
        <dbReference type="Proteomes" id="UP001057580"/>
    </source>
</evidence>
<organism evidence="2 3">
    <name type="scientific">Salinirubellus salinus</name>
    <dbReference type="NCBI Taxonomy" id="1364945"/>
    <lineage>
        <taxon>Archaea</taxon>
        <taxon>Methanobacteriati</taxon>
        <taxon>Methanobacteriota</taxon>
        <taxon>Stenosarchaea group</taxon>
        <taxon>Halobacteria</taxon>
        <taxon>Halobacteriales</taxon>
        <taxon>Natronomonadaceae</taxon>
        <taxon>Salinirubellus</taxon>
    </lineage>
</organism>
<dbReference type="EMBL" id="CP104003">
    <property type="protein sequence ID" value="UWM54137.1"/>
    <property type="molecule type" value="Genomic_DNA"/>
</dbReference>
<keyword evidence="3" id="KW-1185">Reference proteome</keyword>